<evidence type="ECO:0000256" key="1">
    <source>
        <dbReference type="SAM" id="MobiDB-lite"/>
    </source>
</evidence>
<evidence type="ECO:0000313" key="5">
    <source>
        <dbReference type="Proteomes" id="UP000570003"/>
    </source>
</evidence>
<feature type="compositionally biased region" description="Low complexity" evidence="1">
    <location>
        <begin position="1"/>
        <end position="10"/>
    </location>
</feature>
<feature type="domain" description="DUF7847" evidence="3">
    <location>
        <begin position="149"/>
        <end position="371"/>
    </location>
</feature>
<feature type="transmembrane region" description="Helical" evidence="2">
    <location>
        <begin position="238"/>
        <end position="258"/>
    </location>
</feature>
<dbReference type="AlphaFoldDB" id="A0AA44DDJ0"/>
<proteinExistence type="predicted"/>
<evidence type="ECO:0000256" key="2">
    <source>
        <dbReference type="SAM" id="Phobius"/>
    </source>
</evidence>
<name>A0AA44DDJ0_STRE0</name>
<gene>
    <name evidence="4" type="ORF">HGA06_12355</name>
</gene>
<dbReference type="EMBL" id="JAAXOU010000121">
    <property type="protein sequence ID" value="NKY14923.1"/>
    <property type="molecule type" value="Genomic_DNA"/>
</dbReference>
<accession>A0AA44DDJ0</accession>
<keyword evidence="5" id="KW-1185">Reference proteome</keyword>
<organism evidence="4 5">
    <name type="scientific">Streptomyces somaliensis (strain ATCC 33201 / DSM 40738 / JCM 12659 / KCTC 9044 / NCTC 11332 / NRRL B-12077 / IP 733)</name>
    <dbReference type="NCBI Taxonomy" id="1134445"/>
    <lineage>
        <taxon>Bacteria</taxon>
        <taxon>Bacillati</taxon>
        <taxon>Actinomycetota</taxon>
        <taxon>Actinomycetes</taxon>
        <taxon>Kitasatosporales</taxon>
        <taxon>Streptomycetaceae</taxon>
        <taxon>Streptomyces</taxon>
    </lineage>
</organism>
<dbReference type="Pfam" id="PF25231">
    <property type="entry name" value="DUF7847"/>
    <property type="match status" value="1"/>
</dbReference>
<keyword evidence="2" id="KW-0812">Transmembrane</keyword>
<feature type="region of interest" description="Disordered" evidence="1">
    <location>
        <begin position="1"/>
        <end position="75"/>
    </location>
</feature>
<dbReference type="Proteomes" id="UP000570003">
    <property type="component" value="Unassembled WGS sequence"/>
</dbReference>
<sequence>MNDSPGWASPGSPPPSDDRGAGSPRPAGEQDGPAPNWSGNQPPPGQWSPSAPGPGDRVPPGPGWGGGPYGGWARPPAPKPGVIPLRPLGAGEILDGAVATLRTHWRTVLGITLTVSVVVQLAEVLLQRYVLPRQPAIDPDASPSEALEQVGESLRASMVATVPSSLLAMTAMFVTTALLTFVVSRSVLGRPVTLEEVWRDARPRLVPLLGLTLLLPLMVTGIVLAGVVPGWVVGSRAGVVLMVVGVLAALLVVCWLTVRFSLSYSVVMLERQGVVASLRRSARLVRGSWWRVFGILILTVLLTFLVMMIVVIPFTLLAFAVGGEGMGGLLAGEAPRYDWTFLIVTGIGAVIGSAIVYPISAGVPVLLYVDLRIRREALDLELARAAGVPGYGSASPGDPGPRG</sequence>
<protein>
    <recommendedName>
        <fullName evidence="3">DUF7847 domain-containing protein</fullName>
    </recommendedName>
</protein>
<evidence type="ECO:0000313" key="4">
    <source>
        <dbReference type="EMBL" id="NKY14923.1"/>
    </source>
</evidence>
<dbReference type="PANTHER" id="PTHR33133">
    <property type="entry name" value="OS08G0107100 PROTEIN-RELATED"/>
    <property type="match status" value="1"/>
</dbReference>
<reference evidence="4 5" key="1">
    <citation type="submission" date="2020-04" db="EMBL/GenBank/DDBJ databases">
        <title>MicrobeNet Type strains.</title>
        <authorList>
            <person name="Nicholson A.C."/>
        </authorList>
    </citation>
    <scope>NUCLEOTIDE SEQUENCE [LARGE SCALE GENOMIC DNA]</scope>
    <source>
        <strain evidence="4 5">DSM 40738</strain>
    </source>
</reference>
<dbReference type="PANTHER" id="PTHR33133:SF1">
    <property type="entry name" value="EXPRESSED PROTEIN-RELATED"/>
    <property type="match status" value="1"/>
</dbReference>
<feature type="transmembrane region" description="Helical" evidence="2">
    <location>
        <begin position="205"/>
        <end position="232"/>
    </location>
</feature>
<keyword evidence="2" id="KW-0472">Membrane</keyword>
<comment type="caution">
    <text evidence="4">The sequence shown here is derived from an EMBL/GenBank/DDBJ whole genome shotgun (WGS) entry which is preliminary data.</text>
</comment>
<feature type="transmembrane region" description="Helical" evidence="2">
    <location>
        <begin position="341"/>
        <end position="369"/>
    </location>
</feature>
<feature type="transmembrane region" description="Helical" evidence="2">
    <location>
        <begin position="289"/>
        <end position="321"/>
    </location>
</feature>
<dbReference type="InterPro" id="IPR057169">
    <property type="entry name" value="DUF7847"/>
</dbReference>
<keyword evidence="2" id="KW-1133">Transmembrane helix</keyword>
<evidence type="ECO:0000259" key="3">
    <source>
        <dbReference type="Pfam" id="PF25231"/>
    </source>
</evidence>
<feature type="transmembrane region" description="Helical" evidence="2">
    <location>
        <begin position="166"/>
        <end position="184"/>
    </location>
</feature>